<keyword evidence="2" id="KW-1133">Transmembrane helix</keyword>
<feature type="transmembrane region" description="Helical" evidence="2">
    <location>
        <begin position="185"/>
        <end position="209"/>
    </location>
</feature>
<feature type="region of interest" description="Disordered" evidence="1">
    <location>
        <begin position="328"/>
        <end position="357"/>
    </location>
</feature>
<keyword evidence="4" id="KW-1185">Reference proteome</keyword>
<sequence>MQPGIFEFQSMLTSVVNGINGSLLASIQSVAYVLMTICLVLGIYEAYVRGGDVRSLAGTFLKYAVAAFVIGYWPNFFSDLFTGFNQIANTIDSSFGAHDLATSWEAQLRDLFQANGYNKIFTSIPWTPSALLTLLEIMLAYVIYPVAVQIFALIYTFWGSCLFAMGPFVIALAPSSMINSLTKYYALNLGVWNAWSIIYGVFGCLITAIHANDVDAILAGNLGSFGFGDATFGSLDGGIEMIGLISIIYAICILLIPMVAAFILRGQFSAVGAGLAMAASRVANGGISGARAGAALGPVGALGGAAVGAGLGIMGIGSNALFASGTTGGGGGQGGSGGGTYSTPPPNTPAPNNPTRG</sequence>
<gene>
    <name evidence="3" type="ORF">EDE15_4431</name>
</gene>
<comment type="caution">
    <text evidence="3">The sequence shown here is derived from an EMBL/GenBank/DDBJ whole genome shotgun (WGS) entry which is preliminary data.</text>
</comment>
<keyword evidence="2" id="KW-0472">Membrane</keyword>
<protein>
    <recommendedName>
        <fullName evidence="5">TrbL/VirB6 plasmid conjugal transfer protein</fullName>
    </recommendedName>
</protein>
<feature type="transmembrane region" description="Helical" evidence="2">
    <location>
        <begin position="241"/>
        <end position="264"/>
    </location>
</feature>
<feature type="compositionally biased region" description="Gly residues" evidence="1">
    <location>
        <begin position="328"/>
        <end position="340"/>
    </location>
</feature>
<feature type="transmembrane region" description="Helical" evidence="2">
    <location>
        <begin position="56"/>
        <end position="74"/>
    </location>
</feature>
<reference evidence="3 4" key="1">
    <citation type="submission" date="2018-12" db="EMBL/GenBank/DDBJ databases">
        <title>Sequencing of bacterial isolates from soil warming experiment in Harvard Forest, Massachusetts, USA.</title>
        <authorList>
            <person name="Deangelis K."/>
        </authorList>
    </citation>
    <scope>NUCLEOTIDE SEQUENCE [LARGE SCALE GENOMIC DNA]</scope>
    <source>
        <strain evidence="3 4">EB153</strain>
    </source>
</reference>
<name>A0A428MPJ3_9BACT</name>
<dbReference type="RefSeq" id="WP_125487130.1">
    <property type="nucleotide sequence ID" value="NZ_RSDW01000001.1"/>
</dbReference>
<dbReference type="OrthoDB" id="104451at2"/>
<evidence type="ECO:0008006" key="5">
    <source>
        <dbReference type="Google" id="ProtNLM"/>
    </source>
</evidence>
<dbReference type="Proteomes" id="UP000269669">
    <property type="component" value="Unassembled WGS sequence"/>
</dbReference>
<feature type="transmembrane region" description="Helical" evidence="2">
    <location>
        <begin position="126"/>
        <end position="144"/>
    </location>
</feature>
<feature type="transmembrane region" description="Helical" evidence="2">
    <location>
        <begin position="151"/>
        <end position="173"/>
    </location>
</feature>
<proteinExistence type="predicted"/>
<feature type="transmembrane region" description="Helical" evidence="2">
    <location>
        <begin position="23"/>
        <end position="44"/>
    </location>
</feature>
<dbReference type="AlphaFoldDB" id="A0A428MPJ3"/>
<dbReference type="EMBL" id="RSDW01000001">
    <property type="protein sequence ID" value="RSL18828.1"/>
    <property type="molecule type" value="Genomic_DNA"/>
</dbReference>
<keyword evidence="2" id="KW-0812">Transmembrane</keyword>
<evidence type="ECO:0000256" key="1">
    <source>
        <dbReference type="SAM" id="MobiDB-lite"/>
    </source>
</evidence>
<organism evidence="3 4">
    <name type="scientific">Edaphobacter aggregans</name>
    <dbReference type="NCBI Taxonomy" id="570835"/>
    <lineage>
        <taxon>Bacteria</taxon>
        <taxon>Pseudomonadati</taxon>
        <taxon>Acidobacteriota</taxon>
        <taxon>Terriglobia</taxon>
        <taxon>Terriglobales</taxon>
        <taxon>Acidobacteriaceae</taxon>
        <taxon>Edaphobacter</taxon>
    </lineage>
</organism>
<evidence type="ECO:0000313" key="4">
    <source>
        <dbReference type="Proteomes" id="UP000269669"/>
    </source>
</evidence>
<evidence type="ECO:0000313" key="3">
    <source>
        <dbReference type="EMBL" id="RSL18828.1"/>
    </source>
</evidence>
<feature type="compositionally biased region" description="Pro residues" evidence="1">
    <location>
        <begin position="343"/>
        <end position="357"/>
    </location>
</feature>
<accession>A0A428MPJ3</accession>
<evidence type="ECO:0000256" key="2">
    <source>
        <dbReference type="SAM" id="Phobius"/>
    </source>
</evidence>